<name>A0AAV6LHL1_9ERIC</name>
<sequence length="114" mass="12256">MALPPSSPPAMPSSCSASTATTHLALLSNAVITNGVSRVEAEEEELDPRVGRECMADPRCLGGVRSLEGHGQECESLEPEKAKDSIEGFSRRMELGILTLRLRSLRFSEPGSCR</sequence>
<accession>A0AAV6LHL1</accession>
<comment type="caution">
    <text evidence="1">The sequence shown here is derived from an EMBL/GenBank/DDBJ whole genome shotgun (WGS) entry which is preliminary data.</text>
</comment>
<organism evidence="1 2">
    <name type="scientific">Rhododendron griersonianum</name>
    <dbReference type="NCBI Taxonomy" id="479676"/>
    <lineage>
        <taxon>Eukaryota</taxon>
        <taxon>Viridiplantae</taxon>
        <taxon>Streptophyta</taxon>
        <taxon>Embryophyta</taxon>
        <taxon>Tracheophyta</taxon>
        <taxon>Spermatophyta</taxon>
        <taxon>Magnoliopsida</taxon>
        <taxon>eudicotyledons</taxon>
        <taxon>Gunneridae</taxon>
        <taxon>Pentapetalae</taxon>
        <taxon>asterids</taxon>
        <taxon>Ericales</taxon>
        <taxon>Ericaceae</taxon>
        <taxon>Ericoideae</taxon>
        <taxon>Rhodoreae</taxon>
        <taxon>Rhododendron</taxon>
    </lineage>
</organism>
<reference evidence="1" key="1">
    <citation type="submission" date="2020-08" db="EMBL/GenBank/DDBJ databases">
        <title>Plant Genome Project.</title>
        <authorList>
            <person name="Zhang R.-G."/>
        </authorList>
    </citation>
    <scope>NUCLEOTIDE SEQUENCE</scope>
    <source>
        <strain evidence="1">WSP0</strain>
        <tissue evidence="1">Leaf</tissue>
    </source>
</reference>
<keyword evidence="2" id="KW-1185">Reference proteome</keyword>
<dbReference type="EMBL" id="JACTNZ010000001">
    <property type="protein sequence ID" value="KAG5564272.1"/>
    <property type="molecule type" value="Genomic_DNA"/>
</dbReference>
<dbReference type="AlphaFoldDB" id="A0AAV6LHL1"/>
<gene>
    <name evidence="1" type="ORF">RHGRI_000465</name>
</gene>
<protein>
    <submittedName>
        <fullName evidence="1">Uncharacterized protein</fullName>
    </submittedName>
</protein>
<evidence type="ECO:0000313" key="2">
    <source>
        <dbReference type="Proteomes" id="UP000823749"/>
    </source>
</evidence>
<dbReference type="Proteomes" id="UP000823749">
    <property type="component" value="Chromosome 1"/>
</dbReference>
<evidence type="ECO:0000313" key="1">
    <source>
        <dbReference type="EMBL" id="KAG5564272.1"/>
    </source>
</evidence>
<proteinExistence type="predicted"/>